<proteinExistence type="predicted"/>
<feature type="transmembrane region" description="Helical" evidence="1">
    <location>
        <begin position="196"/>
        <end position="214"/>
    </location>
</feature>
<keyword evidence="1" id="KW-0812">Transmembrane</keyword>
<feature type="transmembrane region" description="Helical" evidence="1">
    <location>
        <begin position="61"/>
        <end position="81"/>
    </location>
</feature>
<dbReference type="AlphaFoldDB" id="A0A2N5J7X9"/>
<feature type="transmembrane region" description="Helical" evidence="1">
    <location>
        <begin position="226"/>
        <end position="243"/>
    </location>
</feature>
<protein>
    <submittedName>
        <fullName evidence="2">YwiC-like protein</fullName>
    </submittedName>
</protein>
<feature type="transmembrane region" description="Helical" evidence="1">
    <location>
        <begin position="280"/>
        <end position="301"/>
    </location>
</feature>
<sequence>MVLLPSIAALVVSGADWRGVWLAACWALCYCLQFVLSRWIKVWRSSGTGNDRLHHNRLYRYGRPVIVYAVVLLIFGGIPLLLSAPGLLRWAPIYVVLLVVSLLAAYWKRERSLWANVAAIVASCIMPVIICSVGSASVRGSCAFETSHGTDEQFAACAAAVERYRLVIGLPDNPWRVADAGFWRSWWPAGSVPTDGLVMFLVFALTQFGSVLFVKTMIRERGNRWYVAFSLLWHASLTVFGFSCASVTPLGWVAIVLLIRAAVMPVVARYRKVKPLAVGMVEIVASLLVFVAAVLTVPQVAGSLGL</sequence>
<evidence type="ECO:0000256" key="1">
    <source>
        <dbReference type="SAM" id="Phobius"/>
    </source>
</evidence>
<dbReference type="Pfam" id="PF14256">
    <property type="entry name" value="YwiC"/>
    <property type="match status" value="1"/>
</dbReference>
<dbReference type="InterPro" id="IPR025576">
    <property type="entry name" value="YwiC"/>
</dbReference>
<feature type="transmembrane region" description="Helical" evidence="1">
    <location>
        <begin position="20"/>
        <end position="40"/>
    </location>
</feature>
<name>A0A2N5J7X9_9BIFI</name>
<reference evidence="2 3" key="1">
    <citation type="submission" date="2017-07" db="EMBL/GenBank/DDBJ databases">
        <title>Bifidobacterium novel species.</title>
        <authorList>
            <person name="Lugli G.A."/>
            <person name="Milani C."/>
            <person name="Duranti S."/>
            <person name="Mangifesta M."/>
        </authorList>
    </citation>
    <scope>NUCLEOTIDE SEQUENCE [LARGE SCALE GENOMIC DNA]</scope>
    <source>
        <strain evidence="3">Uis1B</strain>
    </source>
</reference>
<dbReference type="Proteomes" id="UP000235050">
    <property type="component" value="Unassembled WGS sequence"/>
</dbReference>
<feature type="transmembrane region" description="Helical" evidence="1">
    <location>
        <begin position="87"/>
        <end position="106"/>
    </location>
</feature>
<comment type="caution">
    <text evidence="2">The sequence shown here is derived from an EMBL/GenBank/DDBJ whole genome shotgun (WGS) entry which is preliminary data.</text>
</comment>
<accession>A0A2N5J7X9</accession>
<evidence type="ECO:0000313" key="3">
    <source>
        <dbReference type="Proteomes" id="UP000235050"/>
    </source>
</evidence>
<gene>
    <name evidence="2" type="ORF">Uis1B_1889</name>
</gene>
<organism evidence="2 3">
    <name type="scientific">Bifidobacterium margollesii</name>
    <dbReference type="NCBI Taxonomy" id="2020964"/>
    <lineage>
        <taxon>Bacteria</taxon>
        <taxon>Bacillati</taxon>
        <taxon>Actinomycetota</taxon>
        <taxon>Actinomycetes</taxon>
        <taxon>Bifidobacteriales</taxon>
        <taxon>Bifidobacteriaceae</taxon>
        <taxon>Bifidobacterium</taxon>
    </lineage>
</organism>
<feature type="transmembrane region" description="Helical" evidence="1">
    <location>
        <begin position="113"/>
        <end position="136"/>
    </location>
</feature>
<keyword evidence="1" id="KW-1133">Transmembrane helix</keyword>
<feature type="transmembrane region" description="Helical" evidence="1">
    <location>
        <begin position="249"/>
        <end position="268"/>
    </location>
</feature>
<evidence type="ECO:0000313" key="2">
    <source>
        <dbReference type="EMBL" id="PLS30297.1"/>
    </source>
</evidence>
<dbReference type="EMBL" id="NMWU01000036">
    <property type="protein sequence ID" value="PLS30297.1"/>
    <property type="molecule type" value="Genomic_DNA"/>
</dbReference>
<keyword evidence="1" id="KW-0472">Membrane</keyword>
<keyword evidence="3" id="KW-1185">Reference proteome</keyword>